<dbReference type="Gene3D" id="1.10.287.370">
    <property type="match status" value="1"/>
</dbReference>
<evidence type="ECO:0000313" key="2">
    <source>
        <dbReference type="Proteomes" id="UP000006729"/>
    </source>
</evidence>
<dbReference type="InParanoid" id="A0A3N7FDI3"/>
<proteinExistence type="predicted"/>
<keyword evidence="2" id="KW-1185">Reference proteome</keyword>
<dbReference type="STRING" id="3694.A0A3N7FDI3"/>
<reference evidence="1 2" key="1">
    <citation type="journal article" date="2006" name="Science">
        <title>The genome of black cottonwood, Populus trichocarpa (Torr. &amp; Gray).</title>
        <authorList>
            <person name="Tuskan G.A."/>
            <person name="Difazio S."/>
            <person name="Jansson S."/>
            <person name="Bohlmann J."/>
            <person name="Grigoriev I."/>
            <person name="Hellsten U."/>
            <person name="Putnam N."/>
            <person name="Ralph S."/>
            <person name="Rombauts S."/>
            <person name="Salamov A."/>
            <person name="Schein J."/>
            <person name="Sterck L."/>
            <person name="Aerts A."/>
            <person name="Bhalerao R.R."/>
            <person name="Bhalerao R.P."/>
            <person name="Blaudez D."/>
            <person name="Boerjan W."/>
            <person name="Brun A."/>
            <person name="Brunner A."/>
            <person name="Busov V."/>
            <person name="Campbell M."/>
            <person name="Carlson J."/>
            <person name="Chalot M."/>
            <person name="Chapman J."/>
            <person name="Chen G.L."/>
            <person name="Cooper D."/>
            <person name="Coutinho P.M."/>
            <person name="Couturier J."/>
            <person name="Covert S."/>
            <person name="Cronk Q."/>
            <person name="Cunningham R."/>
            <person name="Davis J."/>
            <person name="Degroeve S."/>
            <person name="Dejardin A."/>
            <person name="Depamphilis C."/>
            <person name="Detter J."/>
            <person name="Dirks B."/>
            <person name="Dubchak I."/>
            <person name="Duplessis S."/>
            <person name="Ehlting J."/>
            <person name="Ellis B."/>
            <person name="Gendler K."/>
            <person name="Goodstein D."/>
            <person name="Gribskov M."/>
            <person name="Grimwood J."/>
            <person name="Groover A."/>
            <person name="Gunter L."/>
            <person name="Hamberger B."/>
            <person name="Heinze B."/>
            <person name="Helariutta Y."/>
            <person name="Henrissat B."/>
            <person name="Holligan D."/>
            <person name="Holt R."/>
            <person name="Huang W."/>
            <person name="Islam-Faridi N."/>
            <person name="Jones S."/>
            <person name="Jones-Rhoades M."/>
            <person name="Jorgensen R."/>
            <person name="Joshi C."/>
            <person name="Kangasjarvi J."/>
            <person name="Karlsson J."/>
            <person name="Kelleher C."/>
            <person name="Kirkpatrick R."/>
            <person name="Kirst M."/>
            <person name="Kohler A."/>
            <person name="Kalluri U."/>
            <person name="Larimer F."/>
            <person name="Leebens-Mack J."/>
            <person name="Leple J.C."/>
            <person name="Locascio P."/>
            <person name="Lou Y."/>
            <person name="Lucas S."/>
            <person name="Martin F."/>
            <person name="Montanini B."/>
            <person name="Napoli C."/>
            <person name="Nelson D.R."/>
            <person name="Nelson C."/>
            <person name="Nieminen K."/>
            <person name="Nilsson O."/>
            <person name="Pereda V."/>
            <person name="Peter G."/>
            <person name="Philippe R."/>
            <person name="Pilate G."/>
            <person name="Poliakov A."/>
            <person name="Razumovskaya J."/>
            <person name="Richardson P."/>
            <person name="Rinaldi C."/>
            <person name="Ritland K."/>
            <person name="Rouze P."/>
            <person name="Ryaboy D."/>
            <person name="Schmutz J."/>
            <person name="Schrader J."/>
            <person name="Segerman B."/>
            <person name="Shin H."/>
            <person name="Siddiqui A."/>
            <person name="Sterky F."/>
            <person name="Terry A."/>
            <person name="Tsai C.J."/>
            <person name="Uberbacher E."/>
            <person name="Unneberg P."/>
            <person name="Vahala J."/>
            <person name="Wall K."/>
            <person name="Wessler S."/>
            <person name="Yang G."/>
            <person name="Yin T."/>
            <person name="Douglas C."/>
            <person name="Marra M."/>
            <person name="Sandberg G."/>
            <person name="Van de Peer Y."/>
            <person name="Rokhsar D."/>
        </authorList>
    </citation>
    <scope>NUCLEOTIDE SEQUENCE [LARGE SCALE GENOMIC DNA]</scope>
    <source>
        <strain evidence="2">cv. Nisqually</strain>
    </source>
</reference>
<evidence type="ECO:0000313" key="1">
    <source>
        <dbReference type="EMBL" id="RQO94416.2"/>
    </source>
</evidence>
<dbReference type="Pfam" id="PF02996">
    <property type="entry name" value="Prefoldin"/>
    <property type="match status" value="1"/>
</dbReference>
<organism evidence="1 2">
    <name type="scientific">Populus trichocarpa</name>
    <name type="common">Western balsam poplar</name>
    <name type="synonym">Populus balsamifera subsp. trichocarpa</name>
    <dbReference type="NCBI Taxonomy" id="3694"/>
    <lineage>
        <taxon>Eukaryota</taxon>
        <taxon>Viridiplantae</taxon>
        <taxon>Streptophyta</taxon>
        <taxon>Embryophyta</taxon>
        <taxon>Tracheophyta</taxon>
        <taxon>Spermatophyta</taxon>
        <taxon>Magnoliopsida</taxon>
        <taxon>eudicotyledons</taxon>
        <taxon>Gunneridae</taxon>
        <taxon>Pentapetalae</taxon>
        <taxon>rosids</taxon>
        <taxon>fabids</taxon>
        <taxon>Malpighiales</taxon>
        <taxon>Salicaceae</taxon>
        <taxon>Saliceae</taxon>
        <taxon>Populus</taxon>
    </lineage>
</organism>
<gene>
    <name evidence="1" type="ORF">POPTR_008G091750v4</name>
</gene>
<dbReference type="AlphaFoldDB" id="A0A3N7FDI3"/>
<dbReference type="InterPro" id="IPR009053">
    <property type="entry name" value="Prefoldin"/>
</dbReference>
<evidence type="ECO:0008006" key="3">
    <source>
        <dbReference type="Google" id="ProtNLM"/>
    </source>
</evidence>
<dbReference type="CDD" id="cd23158">
    <property type="entry name" value="Prefoldin_UXT"/>
    <property type="match status" value="1"/>
</dbReference>
<name>A0A3N7FDI3_POPTR</name>
<comment type="caution">
    <text evidence="1">The sequence shown here is derived from an EMBL/GenBank/DDBJ whole genome shotgun (WGS) entry which is preliminary data.</text>
</comment>
<dbReference type="GO" id="GO:0009409">
    <property type="term" value="P:response to cold"/>
    <property type="evidence" value="ECO:0007669"/>
    <property type="project" value="UniProtKB-ARBA"/>
</dbReference>
<dbReference type="GO" id="GO:0006457">
    <property type="term" value="P:protein folding"/>
    <property type="evidence" value="ECO:0007669"/>
    <property type="project" value="UniProtKB-ARBA"/>
</dbReference>
<dbReference type="SUPFAM" id="SSF46579">
    <property type="entry name" value="Prefoldin"/>
    <property type="match status" value="1"/>
</dbReference>
<dbReference type="Proteomes" id="UP000006729">
    <property type="component" value="Chromosome 8"/>
</dbReference>
<protein>
    <recommendedName>
        <fullName evidence="3">Protein UXT homolog</fullName>
    </recommendedName>
</protein>
<sequence length="95" mass="10927">MSVLIGLCFVAPVIFFLPCPCSCLSTIPQSYMEGLLSLSRWRLMKSQKHSTISATEIDEVFSDAIHHLMLKYACLRFYQYISRITCIVIYNIVRT</sequence>
<dbReference type="OrthoDB" id="433124at2759"/>
<dbReference type="InterPro" id="IPR004127">
    <property type="entry name" value="Prefoldin_subunit_alpha"/>
</dbReference>
<dbReference type="EMBL" id="CM009297">
    <property type="protein sequence ID" value="RQO94416.2"/>
    <property type="molecule type" value="Genomic_DNA"/>
</dbReference>
<dbReference type="GO" id="GO:0016592">
    <property type="term" value="C:mediator complex"/>
    <property type="evidence" value="ECO:0000318"/>
    <property type="project" value="GO_Central"/>
</dbReference>
<dbReference type="FunCoup" id="A0A3N7FDI3">
    <property type="interactions" value="1925"/>
</dbReference>
<dbReference type="PANTHER" id="PTHR13345:SF9">
    <property type="entry name" value="PROTEIN UXT"/>
    <property type="match status" value="1"/>
</dbReference>
<dbReference type="PANTHER" id="PTHR13345">
    <property type="entry name" value="MEDIATOR OF RNA POLYMERASE II TRANSCRIPTION SUBUNIT 10"/>
    <property type="match status" value="1"/>
</dbReference>
<dbReference type="FunFam" id="1.10.287.370:FF:000010">
    <property type="entry name" value="Protein UXT like"/>
    <property type="match status" value="1"/>
</dbReference>
<accession>A0A3N7FDI3</accession>
<dbReference type="GO" id="GO:0000785">
    <property type="term" value="C:chromatin"/>
    <property type="evidence" value="ECO:0000318"/>
    <property type="project" value="GO_Central"/>
</dbReference>